<dbReference type="eggNOG" id="COG1131">
    <property type="taxonomic scope" value="Bacteria"/>
</dbReference>
<dbReference type="Pfam" id="PF00005">
    <property type="entry name" value="ABC_tran"/>
    <property type="match status" value="1"/>
</dbReference>
<evidence type="ECO:0000259" key="3">
    <source>
        <dbReference type="PROSITE" id="PS50893"/>
    </source>
</evidence>
<dbReference type="Proteomes" id="UP000005926">
    <property type="component" value="Unassembled WGS sequence"/>
</dbReference>
<feature type="domain" description="ABC transporter" evidence="3">
    <location>
        <begin position="3"/>
        <end position="228"/>
    </location>
</feature>
<dbReference type="GeneID" id="78412857"/>
<accession>C8NFV9</accession>
<keyword evidence="1" id="KW-0547">Nucleotide-binding</keyword>
<keyword evidence="5" id="KW-1185">Reference proteome</keyword>
<reference evidence="4 5" key="1">
    <citation type="submission" date="2009-08" db="EMBL/GenBank/DDBJ databases">
        <authorList>
            <person name="Muzny D."/>
            <person name="Qin X."/>
            <person name="Deng J."/>
            <person name="Jiang H."/>
            <person name="Liu Y."/>
            <person name="Qu J."/>
            <person name="Song X.-Z."/>
            <person name="Zhang L."/>
            <person name="Thornton R."/>
            <person name="Coyle M."/>
            <person name="Francisco L."/>
            <person name="Jackson L."/>
            <person name="Javaid M."/>
            <person name="Korchina V."/>
            <person name="Kovar C."/>
            <person name="Mata R."/>
            <person name="Mathew T."/>
            <person name="Ngo R."/>
            <person name="Nguyen L."/>
            <person name="Nguyen N."/>
            <person name="Okwuonu G."/>
            <person name="Ongeri F."/>
            <person name="Pham C."/>
            <person name="Simmons D."/>
            <person name="Wilczek-Boney K."/>
            <person name="Hale W."/>
            <person name="Jakkamsetti A."/>
            <person name="Pham P."/>
            <person name="Ruth R."/>
            <person name="San Lucas F."/>
            <person name="Warren J."/>
            <person name="Zhang J."/>
            <person name="Zhao Z."/>
            <person name="Zhou C."/>
            <person name="Zhu D."/>
            <person name="Lee S."/>
            <person name="Bess C."/>
            <person name="Blankenburg K."/>
            <person name="Forbes L."/>
            <person name="Fu Q."/>
            <person name="Gubbala S."/>
            <person name="Hirani K."/>
            <person name="Jayaseelan J.C."/>
            <person name="Lara F."/>
            <person name="Munidasa M."/>
            <person name="Palculict T."/>
            <person name="Patil S."/>
            <person name="Pu L.-L."/>
            <person name="Saada N."/>
            <person name="Tang L."/>
            <person name="Weissenberger G."/>
            <person name="Zhu Y."/>
            <person name="Hemphill L."/>
            <person name="Shang Y."/>
            <person name="Youmans B."/>
            <person name="Ayvaz T."/>
            <person name="Ross M."/>
            <person name="Santibanez J."/>
            <person name="Aqrawi P."/>
            <person name="Gross S."/>
            <person name="Joshi V."/>
            <person name="Fowler G."/>
            <person name="Nazareth L."/>
            <person name="Reid J."/>
            <person name="Worley K."/>
            <person name="Petrosino J."/>
            <person name="Highlander S."/>
            <person name="Gibbs R."/>
        </authorList>
    </citation>
    <scope>NUCLEOTIDE SEQUENCE [LARGE SCALE GENOMIC DNA]</scope>
    <source>
        <strain evidence="4 5">ATCC 49175</strain>
    </source>
</reference>
<evidence type="ECO:0000313" key="5">
    <source>
        <dbReference type="Proteomes" id="UP000005926"/>
    </source>
</evidence>
<dbReference type="GO" id="GO:0016887">
    <property type="term" value="F:ATP hydrolysis activity"/>
    <property type="evidence" value="ECO:0007669"/>
    <property type="project" value="InterPro"/>
</dbReference>
<dbReference type="PANTHER" id="PTHR43158">
    <property type="entry name" value="SKFA PEPTIDE EXPORT ATP-BINDING PROTEIN SKFE"/>
    <property type="match status" value="1"/>
</dbReference>
<proteinExistence type="predicted"/>
<comment type="caution">
    <text evidence="4">The sequence shown here is derived from an EMBL/GenBank/DDBJ whole genome shotgun (WGS) entry which is preliminary data.</text>
</comment>
<dbReference type="STRING" id="638301.HMPREF0444_0804"/>
<evidence type="ECO:0000256" key="1">
    <source>
        <dbReference type="ARBA" id="ARBA00022741"/>
    </source>
</evidence>
<dbReference type="PROSITE" id="PS50893">
    <property type="entry name" value="ABC_TRANSPORTER_2"/>
    <property type="match status" value="1"/>
</dbReference>
<dbReference type="SUPFAM" id="SSF52540">
    <property type="entry name" value="P-loop containing nucleoside triphosphate hydrolases"/>
    <property type="match status" value="1"/>
</dbReference>
<sequence length="283" mass="31964">MTIQVKGLRKKYFNKEAVKGVDFTIEPESIIGLLGRNGAGKSTVLNMIARRIEKTSGDITLDGVDLHKTPRAMHQVYLSSTENWFPKEYKFKDLLSIYKKTYPEFDSEFAEELIKVFGVNVKERFSKASTGYQSIMKIILALCNPSEYIFMDEPVLGLDANHRHIFNKKLLEAYARNPRTFVIATHLIEEVASFLEKVIVIKDGVVTEEVMVEEVLGKGYVVSGATSLVQEFVADKNVQETEQIGNITRAVVIGKKGEIPQGLDFSPLTLQDYFISITRKENE</sequence>
<evidence type="ECO:0000256" key="2">
    <source>
        <dbReference type="ARBA" id="ARBA00022840"/>
    </source>
</evidence>
<dbReference type="EMBL" id="ACKZ01000016">
    <property type="protein sequence ID" value="EEW37445.1"/>
    <property type="molecule type" value="Genomic_DNA"/>
</dbReference>
<protein>
    <submittedName>
        <fullName evidence="4">ABC transporter, ATP-binding protein</fullName>
    </submittedName>
</protein>
<dbReference type="InterPro" id="IPR003439">
    <property type="entry name" value="ABC_transporter-like_ATP-bd"/>
</dbReference>
<dbReference type="PANTHER" id="PTHR43158:SF5">
    <property type="entry name" value="ABC TRANSPORTER, ATP-BINDING PROTEIN"/>
    <property type="match status" value="1"/>
</dbReference>
<organism evidence="4 5">
    <name type="scientific">Granulicatella adiacens ATCC 49175</name>
    <dbReference type="NCBI Taxonomy" id="638301"/>
    <lineage>
        <taxon>Bacteria</taxon>
        <taxon>Bacillati</taxon>
        <taxon>Bacillota</taxon>
        <taxon>Bacilli</taxon>
        <taxon>Lactobacillales</taxon>
        <taxon>Carnobacteriaceae</taxon>
        <taxon>Granulicatella</taxon>
    </lineage>
</organism>
<name>C8NFV9_9LACT</name>
<dbReference type="AlphaFoldDB" id="C8NFV9"/>
<dbReference type="SMART" id="SM00382">
    <property type="entry name" value="AAA"/>
    <property type="match status" value="1"/>
</dbReference>
<evidence type="ECO:0000313" key="4">
    <source>
        <dbReference type="EMBL" id="EEW37445.1"/>
    </source>
</evidence>
<dbReference type="RefSeq" id="WP_005606748.1">
    <property type="nucleotide sequence ID" value="NZ_CP102283.1"/>
</dbReference>
<keyword evidence="2 4" id="KW-0067">ATP-binding</keyword>
<dbReference type="HOGENOM" id="CLU_000604_1_2_9"/>
<gene>
    <name evidence="4" type="ORF">HMPREF0444_0804</name>
</gene>
<dbReference type="InterPro" id="IPR027417">
    <property type="entry name" value="P-loop_NTPase"/>
</dbReference>
<dbReference type="GO" id="GO:0005524">
    <property type="term" value="F:ATP binding"/>
    <property type="evidence" value="ECO:0007669"/>
    <property type="project" value="UniProtKB-KW"/>
</dbReference>
<dbReference type="Gene3D" id="3.40.50.300">
    <property type="entry name" value="P-loop containing nucleotide triphosphate hydrolases"/>
    <property type="match status" value="1"/>
</dbReference>
<dbReference type="InterPro" id="IPR003593">
    <property type="entry name" value="AAA+_ATPase"/>
</dbReference>